<feature type="compositionally biased region" description="Basic residues" evidence="12">
    <location>
        <begin position="45"/>
        <end position="54"/>
    </location>
</feature>
<keyword evidence="4 10" id="KW-0256">Endoplasmic reticulum</keyword>
<keyword evidence="14" id="KW-1185">Reference proteome</keyword>
<name>A0A8X7MR88_9BASI</name>
<dbReference type="FunFam" id="2.10.250.10:FF:000001">
    <property type="entry name" value="Calnexin homolog"/>
    <property type="match status" value="1"/>
</dbReference>
<feature type="region of interest" description="Disordered" evidence="12">
    <location>
        <begin position="25"/>
        <end position="180"/>
    </location>
</feature>
<dbReference type="PROSITE" id="PS00803">
    <property type="entry name" value="CALRETICULIN_1"/>
    <property type="match status" value="1"/>
</dbReference>
<evidence type="ECO:0000256" key="5">
    <source>
        <dbReference type="ARBA" id="ARBA00022989"/>
    </source>
</evidence>
<dbReference type="InterPro" id="IPR009033">
    <property type="entry name" value="Calreticulin/calnexin_P_dom_sf"/>
</dbReference>
<gene>
    <name evidence="13" type="ORF">A4X06_0g5019</name>
</gene>
<dbReference type="Pfam" id="PF00262">
    <property type="entry name" value="Calreticulin"/>
    <property type="match status" value="1"/>
</dbReference>
<evidence type="ECO:0000256" key="7">
    <source>
        <dbReference type="ARBA" id="ARBA00023186"/>
    </source>
</evidence>
<evidence type="ECO:0000256" key="1">
    <source>
        <dbReference type="ARBA" id="ARBA00004389"/>
    </source>
</evidence>
<dbReference type="AlphaFoldDB" id="A0A8X7MR88"/>
<feature type="compositionally biased region" description="Acidic residues" evidence="12">
    <location>
        <begin position="132"/>
        <end position="169"/>
    </location>
</feature>
<evidence type="ECO:0000256" key="4">
    <source>
        <dbReference type="ARBA" id="ARBA00022824"/>
    </source>
</evidence>
<keyword evidence="11" id="KW-0175">Coiled coil</keyword>
<feature type="region of interest" description="Disordered" evidence="12">
    <location>
        <begin position="912"/>
        <end position="936"/>
    </location>
</feature>
<sequence>LAIRSQAETTDRARRLVADAVRKAWAQRAPESWKREWDEEEKRVRKERAKRAKRRAEAVKAKKAAKEDQNGKREAKSGSSRPSSAGGRPSLDGTTDVGESSSRSSFDIDDVDSVFEDALGGVDPASYTDVESSLEDDDDEEEEEEDDDLLLLDDSSAEDDGDLKDDEAVEAAKLSKMEKRKAAARRAIIRAVRRAINGQEPASDTEAFIGEGDLEEDEEDDADDDASEEDEEEGPIDENDFFAQAALAQRRTERATAKAERAAVRKQQRLENKAKNNKRRRLFFDRSLAPLDWKAFVRLLPAEFSKDQDSFVVREMQVERAEGANERRKRIVGDLRRRLEVARRDVVVSKEHQQQQQQQQPSRLLLFLLIHALATKQLSLGASLLFYSKATTATDTMKSQQYAAAAALLASSSSVLVYATAVDASFEPTKLTAPFLEQFTSDWTQRWTPSSATKAQDDGEVFSYSGKWEVEEPTVLGGIKGDAGLVAKSEAAQHAISALFEKPIDPKGKPLVVQYEVKLQKGLQCGGAYLKLLSESPEGIQAKQFSDKTPYTIMFGPDKCGATNKVHFIFRRKNPKTGEFDEKHLTPTPFPKSDTKKTGLYTLIINPDNTYEILIDNESTKKGKLHEDFAPSVEPPKTIPDVDDKQPEDWVTEQTIDDPKAVKPADWDENAPEVIPDPDAKKPEGWLEDEPDNVADPDAAKPEEWDDEEDGEWVAPQIPNPKCVDAPGCGKWVHPQVPNPAYKGKWYAPKIDNPAYKGLWSPKQIPNPNYYEDANPAELNPIAGVGFEIWTMQSDILFDNIYVGHSPEDARAFAAETFDVKIKLEDGKEAEEAKQAAEKAKDTAEKAKKEVGDVVQQVRSAVEQWLAIVKYDPVVAAKEHPYVTGGVAAGAFAVLASLGGIVGTLLGGGGSSSVPAAKGKKPASSSSGSKVDGSSVKATAVAAKEAVGDAKKRVAAGKSDS</sequence>
<keyword evidence="6" id="KW-0472">Membrane</keyword>
<evidence type="ECO:0000256" key="6">
    <source>
        <dbReference type="ARBA" id="ARBA00023136"/>
    </source>
</evidence>
<dbReference type="Gene3D" id="2.10.250.10">
    <property type="entry name" value="Calreticulin/calnexin, P domain"/>
    <property type="match status" value="1"/>
</dbReference>
<keyword evidence="7 10" id="KW-0143">Chaperone</keyword>
<keyword evidence="5" id="KW-1133">Transmembrane helix</keyword>
<proteinExistence type="inferred from homology"/>
<dbReference type="GO" id="GO:0036503">
    <property type="term" value="P:ERAD pathway"/>
    <property type="evidence" value="ECO:0007669"/>
    <property type="project" value="TreeGrafter"/>
</dbReference>
<feature type="region of interest" description="Disordered" evidence="12">
    <location>
        <begin position="193"/>
        <end position="239"/>
    </location>
</feature>
<reference evidence="13" key="1">
    <citation type="submission" date="2016-04" db="EMBL/GenBank/DDBJ databases">
        <authorList>
            <person name="Nguyen H.D."/>
            <person name="Samba Siva P."/>
            <person name="Cullis J."/>
            <person name="Levesque C.A."/>
            <person name="Hambleton S."/>
        </authorList>
    </citation>
    <scope>NUCLEOTIDE SEQUENCE</scope>
    <source>
        <strain evidence="13">DAOMC 236426</strain>
    </source>
</reference>
<feature type="compositionally biased region" description="Acidic residues" evidence="12">
    <location>
        <begin position="212"/>
        <end position="239"/>
    </location>
</feature>
<feature type="compositionally biased region" description="Basic and acidic residues" evidence="12">
    <location>
        <begin position="55"/>
        <end position="76"/>
    </location>
</feature>
<accession>A0A8X7MR88</accession>
<feature type="region of interest" description="Disordered" evidence="12">
    <location>
        <begin position="626"/>
        <end position="710"/>
    </location>
</feature>
<dbReference type="GO" id="GO:0005509">
    <property type="term" value="F:calcium ion binding"/>
    <property type="evidence" value="ECO:0007669"/>
    <property type="project" value="InterPro"/>
</dbReference>
<dbReference type="SUPFAM" id="SSF49899">
    <property type="entry name" value="Concanavalin A-like lectins/glucanases"/>
    <property type="match status" value="1"/>
</dbReference>
<evidence type="ECO:0000256" key="2">
    <source>
        <dbReference type="ARBA" id="ARBA00010983"/>
    </source>
</evidence>
<feature type="disulfide bond" evidence="9">
    <location>
        <begin position="525"/>
        <end position="560"/>
    </location>
</feature>
<feature type="compositionally biased region" description="Acidic residues" evidence="12">
    <location>
        <begin position="686"/>
        <end position="695"/>
    </location>
</feature>
<dbReference type="EMBL" id="LWDE02000579">
    <property type="protein sequence ID" value="KAE8246432.1"/>
    <property type="molecule type" value="Genomic_DNA"/>
</dbReference>
<dbReference type="GO" id="GO:0051082">
    <property type="term" value="F:unfolded protein binding"/>
    <property type="evidence" value="ECO:0007669"/>
    <property type="project" value="InterPro"/>
</dbReference>
<feature type="compositionally biased region" description="Low complexity" evidence="12">
    <location>
        <begin position="77"/>
        <end position="90"/>
    </location>
</feature>
<evidence type="ECO:0000313" key="13">
    <source>
        <dbReference type="EMBL" id="KAE8246432.1"/>
    </source>
</evidence>
<feature type="coiled-coil region" evidence="11">
    <location>
        <begin position="827"/>
        <end position="857"/>
    </location>
</feature>
<feature type="compositionally biased region" description="Basic and acidic residues" evidence="12">
    <location>
        <begin position="31"/>
        <end position="44"/>
    </location>
</feature>
<evidence type="ECO:0000256" key="8">
    <source>
        <dbReference type="ARBA" id="ARBA00040224"/>
    </source>
</evidence>
<evidence type="ECO:0000256" key="10">
    <source>
        <dbReference type="RuleBase" id="RU362126"/>
    </source>
</evidence>
<evidence type="ECO:0000256" key="9">
    <source>
        <dbReference type="PIRSR" id="PIRSR601580-3"/>
    </source>
</evidence>
<comment type="similarity">
    <text evidence="2 10">Belongs to the calreticulin family.</text>
</comment>
<dbReference type="SUPFAM" id="SSF63887">
    <property type="entry name" value="P-domain of calnexin/calreticulin"/>
    <property type="match status" value="1"/>
</dbReference>
<organism evidence="13 14">
    <name type="scientific">Tilletia controversa</name>
    <name type="common">dwarf bunt fungus</name>
    <dbReference type="NCBI Taxonomy" id="13291"/>
    <lineage>
        <taxon>Eukaryota</taxon>
        <taxon>Fungi</taxon>
        <taxon>Dikarya</taxon>
        <taxon>Basidiomycota</taxon>
        <taxon>Ustilaginomycotina</taxon>
        <taxon>Exobasidiomycetes</taxon>
        <taxon>Tilletiales</taxon>
        <taxon>Tilletiaceae</taxon>
        <taxon>Tilletia</taxon>
    </lineage>
</organism>
<dbReference type="Proteomes" id="UP000077684">
    <property type="component" value="Unassembled WGS sequence"/>
</dbReference>
<protein>
    <recommendedName>
        <fullName evidence="8">Calnexin</fullName>
    </recommendedName>
</protein>
<dbReference type="PROSITE" id="PS00804">
    <property type="entry name" value="CALRETICULIN_2"/>
    <property type="match status" value="1"/>
</dbReference>
<evidence type="ECO:0000313" key="14">
    <source>
        <dbReference type="Proteomes" id="UP000077684"/>
    </source>
</evidence>
<dbReference type="InterPro" id="IPR013320">
    <property type="entry name" value="ConA-like_dom_sf"/>
</dbReference>
<dbReference type="PANTHER" id="PTHR11073">
    <property type="entry name" value="CALRETICULIN AND CALNEXIN"/>
    <property type="match status" value="1"/>
</dbReference>
<dbReference type="Gene3D" id="2.60.120.200">
    <property type="match status" value="1"/>
</dbReference>
<dbReference type="GO" id="GO:0005789">
    <property type="term" value="C:endoplasmic reticulum membrane"/>
    <property type="evidence" value="ECO:0007669"/>
    <property type="project" value="UniProtKB-SubCell"/>
</dbReference>
<dbReference type="PANTHER" id="PTHR11073:SF1">
    <property type="entry name" value="CALNEXIN 14D-RELATED"/>
    <property type="match status" value="1"/>
</dbReference>
<feature type="non-terminal residue" evidence="13">
    <location>
        <position position="961"/>
    </location>
</feature>
<dbReference type="InterPro" id="IPR001580">
    <property type="entry name" value="Calret/calnex"/>
</dbReference>
<comment type="subcellular location">
    <subcellularLocation>
        <location evidence="1">Endoplasmic reticulum membrane</location>
        <topology evidence="1">Single-pass membrane protein</topology>
    </subcellularLocation>
</comment>
<feature type="compositionally biased region" description="Basic and acidic residues" evidence="12">
    <location>
        <begin position="657"/>
        <end position="666"/>
    </location>
</feature>
<dbReference type="GO" id="GO:0006457">
    <property type="term" value="P:protein folding"/>
    <property type="evidence" value="ECO:0007669"/>
    <property type="project" value="InterPro"/>
</dbReference>
<evidence type="ECO:0000256" key="3">
    <source>
        <dbReference type="ARBA" id="ARBA00022692"/>
    </source>
</evidence>
<evidence type="ECO:0000256" key="12">
    <source>
        <dbReference type="SAM" id="MobiDB-lite"/>
    </source>
</evidence>
<dbReference type="PRINTS" id="PR00626">
    <property type="entry name" value="CALRETICULIN"/>
</dbReference>
<dbReference type="FunFam" id="2.60.120.200:FF:000011">
    <property type="entry name" value="Probable calnexin"/>
    <property type="match status" value="1"/>
</dbReference>
<keyword evidence="3" id="KW-0812">Transmembrane</keyword>
<dbReference type="InterPro" id="IPR018124">
    <property type="entry name" value="Calret/calnex_CS"/>
</dbReference>
<evidence type="ECO:0000256" key="11">
    <source>
        <dbReference type="SAM" id="Coils"/>
    </source>
</evidence>
<comment type="caution">
    <text evidence="13">The sequence shown here is derived from an EMBL/GenBank/DDBJ whole genome shotgun (WGS) entry which is preliminary data.</text>
</comment>
<keyword evidence="9" id="KW-1015">Disulfide bond</keyword>
<reference evidence="13" key="2">
    <citation type="journal article" date="2019" name="IMA Fungus">
        <title>Genome sequencing and comparison of five Tilletia species to identify candidate genes for the detection of regulated species infecting wheat.</title>
        <authorList>
            <person name="Nguyen H.D.T."/>
            <person name="Sultana T."/>
            <person name="Kesanakurti P."/>
            <person name="Hambleton S."/>
        </authorList>
    </citation>
    <scope>NUCLEOTIDE SEQUENCE</scope>
    <source>
        <strain evidence="13">DAOMC 236426</strain>
    </source>
</reference>